<dbReference type="AlphaFoldDB" id="A0A1R4FPI5"/>
<reference evidence="1 2" key="1">
    <citation type="submission" date="2017-02" db="EMBL/GenBank/DDBJ databases">
        <authorList>
            <person name="Peterson S.W."/>
        </authorList>
    </citation>
    <scope>NUCLEOTIDE SEQUENCE [LARGE SCALE GENOMIC DNA]</scope>
    <source>
        <strain evidence="1 2">3F5N</strain>
    </source>
</reference>
<sequence length="57" mass="6189">MRPDDDDFVQLSDAFSDSLWTGGTHVRRPSERHSPSIAGDHFEACGLGEACKDVGVI</sequence>
<name>A0A1R4FPI5_BREDI</name>
<dbReference type="Proteomes" id="UP000195766">
    <property type="component" value="Unassembled WGS sequence"/>
</dbReference>
<gene>
    <name evidence="1" type="ORF">FM111_06085</name>
</gene>
<dbReference type="EMBL" id="FUIE01000034">
    <property type="protein sequence ID" value="SJM57751.1"/>
    <property type="molecule type" value="Genomic_DNA"/>
</dbReference>
<proteinExistence type="predicted"/>
<protein>
    <submittedName>
        <fullName evidence="1">Uncharacterized protein</fullName>
    </submittedName>
</protein>
<organism evidence="1 2">
    <name type="scientific">Brevundimonas diminuta 3F5N</name>
    <dbReference type="NCBI Taxonomy" id="1255603"/>
    <lineage>
        <taxon>Bacteria</taxon>
        <taxon>Pseudomonadati</taxon>
        <taxon>Pseudomonadota</taxon>
        <taxon>Alphaproteobacteria</taxon>
        <taxon>Caulobacterales</taxon>
        <taxon>Caulobacteraceae</taxon>
        <taxon>Brevundimonas</taxon>
    </lineage>
</organism>
<evidence type="ECO:0000313" key="2">
    <source>
        <dbReference type="Proteomes" id="UP000195766"/>
    </source>
</evidence>
<evidence type="ECO:0000313" key="1">
    <source>
        <dbReference type="EMBL" id="SJM57751.1"/>
    </source>
</evidence>
<accession>A0A1R4FPI5</accession>